<evidence type="ECO:0000259" key="3">
    <source>
        <dbReference type="Pfam" id="PF20579"/>
    </source>
</evidence>
<feature type="domain" description="LapA adhesin" evidence="3">
    <location>
        <begin position="293"/>
        <end position="404"/>
    </location>
</feature>
<evidence type="ECO:0000313" key="4">
    <source>
        <dbReference type="EMBL" id="MFD1007728.1"/>
    </source>
</evidence>
<evidence type="ECO:0000259" key="2">
    <source>
        <dbReference type="Pfam" id="PF19116"/>
    </source>
</evidence>
<feature type="domain" description="LapA adhesin" evidence="3">
    <location>
        <begin position="514"/>
        <end position="622"/>
    </location>
</feature>
<feature type="region of interest" description="Disordered" evidence="1">
    <location>
        <begin position="4641"/>
        <end position="4660"/>
    </location>
</feature>
<dbReference type="InterPro" id="IPR043824">
    <property type="entry name" value="DUF5801"/>
</dbReference>
<dbReference type="RefSeq" id="WP_379557721.1">
    <property type="nucleotide sequence ID" value="NZ_JBHTJS010000025.1"/>
</dbReference>
<reference evidence="5" key="1">
    <citation type="journal article" date="2019" name="Int. J. Syst. Evol. Microbiol.">
        <title>The Global Catalogue of Microorganisms (GCM) 10K type strain sequencing project: providing services to taxonomists for standard genome sequencing and annotation.</title>
        <authorList>
            <consortium name="The Broad Institute Genomics Platform"/>
            <consortium name="The Broad Institute Genome Sequencing Center for Infectious Disease"/>
            <person name="Wu L."/>
            <person name="Ma J."/>
        </authorList>
    </citation>
    <scope>NUCLEOTIDE SEQUENCE [LARGE SCALE GENOMIC DNA]</scope>
    <source>
        <strain evidence="5">CCUG 60525</strain>
    </source>
</reference>
<name>A0ABW3KF19_9GAMM</name>
<dbReference type="InterPro" id="IPR010221">
    <property type="entry name" value="VCBS_dom"/>
</dbReference>
<dbReference type="InterPro" id="IPR013783">
    <property type="entry name" value="Ig-like_fold"/>
</dbReference>
<dbReference type="NCBIfam" id="TIGR01965">
    <property type="entry name" value="VCBS_repeat"/>
    <property type="match status" value="4"/>
</dbReference>
<feature type="domain" description="DUF5801" evidence="2">
    <location>
        <begin position="2913"/>
        <end position="3049"/>
    </location>
</feature>
<feature type="domain" description="LapA adhesin" evidence="3">
    <location>
        <begin position="624"/>
        <end position="735"/>
    </location>
</feature>
<feature type="domain" description="DUF5801" evidence="2">
    <location>
        <begin position="3071"/>
        <end position="3207"/>
    </location>
</feature>
<feature type="domain" description="LapA adhesin" evidence="3">
    <location>
        <begin position="77"/>
        <end position="177"/>
    </location>
</feature>
<dbReference type="Gene3D" id="2.60.40.10">
    <property type="entry name" value="Immunoglobulins"/>
    <property type="match status" value="1"/>
</dbReference>
<feature type="domain" description="LapA adhesin" evidence="3">
    <location>
        <begin position="1288"/>
        <end position="1396"/>
    </location>
</feature>
<dbReference type="Pfam" id="PF17963">
    <property type="entry name" value="Big_9"/>
    <property type="match status" value="6"/>
</dbReference>
<feature type="domain" description="LapA adhesin" evidence="3">
    <location>
        <begin position="1176"/>
        <end position="1283"/>
    </location>
</feature>
<dbReference type="EMBL" id="JBHTJS010000025">
    <property type="protein sequence ID" value="MFD1007728.1"/>
    <property type="molecule type" value="Genomic_DNA"/>
</dbReference>
<organism evidence="4 5">
    <name type="scientific">Oceanisphaera ostreae</name>
    <dbReference type="NCBI Taxonomy" id="914151"/>
    <lineage>
        <taxon>Bacteria</taxon>
        <taxon>Pseudomonadati</taxon>
        <taxon>Pseudomonadota</taxon>
        <taxon>Gammaproteobacteria</taxon>
        <taxon>Aeromonadales</taxon>
        <taxon>Aeromonadaceae</taxon>
        <taxon>Oceanisphaera</taxon>
    </lineage>
</organism>
<feature type="domain" description="LapA adhesin" evidence="3">
    <location>
        <begin position="183"/>
        <end position="291"/>
    </location>
</feature>
<feature type="domain" description="LapA adhesin" evidence="3">
    <location>
        <begin position="954"/>
        <end position="1065"/>
    </location>
</feature>
<dbReference type="InterPro" id="IPR046779">
    <property type="entry name" value="LapA_adhesin_dom"/>
</dbReference>
<accession>A0ABW3KF19</accession>
<dbReference type="Pfam" id="PF20579">
    <property type="entry name" value="LapA"/>
    <property type="match status" value="12"/>
</dbReference>
<proteinExistence type="predicted"/>
<feature type="domain" description="LapA adhesin" evidence="3">
    <location>
        <begin position="408"/>
        <end position="508"/>
    </location>
</feature>
<feature type="region of interest" description="Disordered" evidence="1">
    <location>
        <begin position="2501"/>
        <end position="2521"/>
    </location>
</feature>
<dbReference type="Proteomes" id="UP001597048">
    <property type="component" value="Unassembled WGS sequence"/>
</dbReference>
<feature type="domain" description="LapA adhesin" evidence="3">
    <location>
        <begin position="845"/>
        <end position="952"/>
    </location>
</feature>
<feature type="domain" description="LapA adhesin" evidence="3">
    <location>
        <begin position="739"/>
        <end position="839"/>
    </location>
</feature>
<protein>
    <submittedName>
        <fullName evidence="4">Immunoglobulin-like domain-containing protein</fullName>
    </submittedName>
</protein>
<gene>
    <name evidence="4" type="ORF">ACFQ1C_06140</name>
</gene>
<evidence type="ECO:0000313" key="5">
    <source>
        <dbReference type="Proteomes" id="UP001597048"/>
    </source>
</evidence>
<dbReference type="Pfam" id="PF19116">
    <property type="entry name" value="DUF5801"/>
    <property type="match status" value="2"/>
</dbReference>
<sequence>MTFTDLNGDAQTITISSGSTGTQLVTIPSSLFEDVYKEAPAEVVIATDVTVAGGTDFEQLGTPTVGTITITDTPTDVTLTLNDVSVNEGSGTAQIEASLDHAPETKLTITLSNGATITFGTDYVPGEKVSSTPFDINNGEDVYVDNSSFDVFVKSTTGGNFENLVTTDTATVTVTDTTTPVTAELTVSNTAVNEGAADLVYTVTLKDAAGKLTPANNTVTVETTLGTITIEAGASSGTLTVPVQGDDVYVDGETLSNNITSVTEANAGTAGSFEQIDFDSTHIVSTTVSDTTDTTSISLTASPNLTEAGGDLIYTVTLDSPVRAGDDPVTVTFTDLNGDSQTITVNEGQSTGTATVTIPSSLFEDVYTEAPAEVVIATDVTVAGGTDFELLGTPTVGNITITDTPTDVTLTLNDVSVNEGSGTAQITASLDHAPETELVVTLSNGATLTFGTDYVVGTPVSSTPFDINNGEDVYVDNSSVVVSVTGTTGGNFEHLVTSDTATVTVTDTTTPVTAELTVDKTAISEGAADLVYTVTLKDAAGNLTPANNTVTVETTYGTVTIAQGASSGTLTVPVQGDDVYVDGETLSNNITSVTEANAGTAGSFEQIDFDSTHIVSTTVSDTTDTTGVSLTASPNLTEAGGDLTYTVTLDSPVRIGDDPVTVTFTDLNGDSQTITVESGSSTGTTTVTIPSELFEDVYTEAPAEVVIATDVTVAGGTDFELLGTPTVGNITITDTPTDVTLTLNDVSVNEGSGTAQITASLDHAPETELVVTLSNGATLTFGTDYVVGTPVSSTPFDINNGEDVYVDGSSFDVFVKSTTGGNFENLVTSDTATVTVTDTTTPVTAELTVDKTAISEGAADLVYTVTLKDAAGNLTPANNTVTVETTLGTITIEAGASSGTLTVPVQGDDVYVDGETLSNNITSVTETNGGTAGSFEDLGFKPDAVETVVSDTTDTTSVSLTASPDLTEAGGELTYTVTLGSEVRTGDEPVTVTFTDLNGVEQTITVAAGSDTGTVDVTIPPSLFEDVYTEAPAEVVIATDVTVAGGTDFEQLGTPTVGTMTITDTDTDVTLTLNDVSVNEGAGTAQITANLDHAPETELVVMLNNGATITFGPTYTPGDLVSSTPFDINNGEDVYLDESSFAVSVTGTTGGNFENLITTDTATVTVTDTTMPVTAELTVDKTAVSEGAADLIYTVTLKDAAGNLTPANNAVTVETTYGTIIIAQGASSGTLVKPVQGDDVYVDGETLSNNITSVTEANAGTAGSFEQIDFDSTHILSTTVSDTLTPVTVKLSVDKTAVSEGAADLVYTVTLTDTNGNPVIANNAVTVTTSFGDVIIAAGDSSATQAKVVQGDDVYKDDETVTNAITSVVEANAGTVNSFEQLGFDGTAVSTVVSDTIDPVYAQITVAQASVLEGGTLKYTVSLVDANGQPVEVAVGKTVDVQLNWSGAAANLGDVDSLPTSITIGASQSSATFDVVTKVDAVTEYSEPLTATISGLVDQGTVKFEDLRVGSANVANSNILDAPTITAVDDNGSAINGQITVYEKGLNAAADTSETASGVLRVTAPSGLDSISIAGTTITLAQLQGLAGAAQTITIAGHGTLTLTGMTANATSNGSEVSWDISYEYTLTDAQTHADAGGTNSLLKDIALGVTAKTADGTGVIGEVAGSLGVLVIDDVPQAANDTGTIVEDGANPLTGNVLTNDKLGADTQTNPVVEVGFGATSGTIGTALSGAYGQLTLNADGTYSYQLDNTNVTVNGLKDGDILTEEFTYTIKDADGDSSTATITITIDGKTDGVPTLVIADNNDLEVGDHSIAENATAPVTGNFTITAPDGLQQITVGTKVVSAAQLADLTANPVTISGAEGTLILTGFNVATGEVTYSYQQTGTNKNHSGGKNSVTDTFPIIVTDNGGDSTVSADLTILITDTVPAAEADTNSVPSGSYAAVTGNVISNDTQGADGAKVSQVQGKNAATIISPTGNTVVEGTYGNLTIHSDGTYSYQRNAGSEGGVDDVFTYTLRDGDGDTVNTTLTISIADHAPILDIPAAGGATTTVYESGLTGGTEQGSNKHTAIGTIDFTAKDGLTTVTLGGHTLTDVNQTFAGGLTARYEYNANGEGVIHYSYTLPEAVDSTTKTSQSFAITVTDNDGDAAPAGDLVINIINDAPLVVKDDGEVKEGYTLTKTAIEGLLANDTSGADGWVATGGVIGVQFASGTVQTVTAAGTIIEGTYGTLTLKSDGSYSYQAKPNVTTGPAVSDEFTYTVKDADGDTKETTLTIKVTDVSGALKDTQGTVYESGLADGTAPSDITSKITDQSLNLDSNWTVKELTTFTTPAGTFTVKTDGTYSYVLNNAVTENVVSTVEIFEFDVVDQYGNIAKNTVTIKIMDDAPLATADTATIAEDDALTVGGNVFTNDKLGADNANSAAPVTGIQFGTDVGVVGTGLEGAYGSLVLNADGTYTYTLDNDNAAVNALKTGKSLTEVFTYTITDADGDTATTTLTITINGKTDGDPTITPDDGNEGASTSLEQQGQATVYEKGLVETDNSQITTGTITLNTPDGLASIDVGGTLITLAQLQGLSPTTQITITTPQGIITVTGFTPGTTVGGVPTAATVAYSYELKEVQSTPETTSPVNPGLNNFDDIALIVTDAGGVTHSGSLQVNIIDDTPTANDDSVNVAADGFAANGNVVTNDRQGADTAKVTKVTTAGGADVVVPETGSATVVGVHGTLTIQADGTYTYQRANNVKSGSVDEFTYTLSDADGDIDTATLTVTVQDGTPTLAIPAVGDAGTTVYESGLTNGTSTDKTLKTTSGTIDFFTNDGMPSITLAGQTLTSVDTAITGADGLTARYEHDPTTGLGKIHYTYTLPETVIDTVGDTSKTFTVTVSDGDTTPDSAAGNLVIKVVNDAPLVSGTGTIPTIEVDETALATSNTGEFASAFTVNYGADGQAATGALVYSFEIDSVIATDMTDVATGKAIDLFMNGTSVEGRVTGTTDVAFTVSVDANGKVTLTQVRALEHPNTTNPDDAVSLPSGALSLKATVTDGDGDEASASISLGDKLSFKDDAPTITVDNTQLGRLEVDETNWAEDKVTATDATFINGVFDVNYGADGSAGTTYALTVTDAVNSGLLDTASGKAITLHKDGNNIVGKVTGTEDVAFTISIDANSGSVTLTQTRPIQHPITIDPDDAVTIKTDAIFVTATATDGDGDAVTSTAVDVGGRFTFKDDGPSIDAGSVTAGNVIDEKYLASGSAPGTDEQKRSVGSLGVKFGADKAGDVVFTEATITALNGQSIKSSGEAVTYALTDSHTITATANGKTVFTVKITNPQGTPGYELTLQGPLDHAVGADPVGIVLGFTNLVVTDRDGDSVTTSFNVLVKDDVPAAKAITVDEDSTALSTDKGNTFNTNADATQSNTSIDAGAMPAHGTATVNTNGTITYVPNGNYSGADIFTYTTMVNGVSKTFTVNVTVNPISDAPQLESNKTLVTPEDTSIALGLKTPVVTDKDDQNTTSTLGDDPELLGVITLSLSGTANAIGTLTNTAGDVTYTHTDGVYKFVITGVADLHLSGLTGDGAVNYVTKTEYEAIKALPAADRHENFTVKVSVDSYEVDGSGNKLASVPGANSSQTITVDVQAITDDIVLKVQQGVAQTDVVVAIPGTDKVADITFNEDTSFNLTSILAPDAFKDLDGSETRYLGLTGLPEGTIIAVDGNTFTVGTSSLGFPQAPNITIDGNSYVGMSIPGTQGALPNITITPPKDFSGDLSNINVILGALDADADSSGNSGFITPVWQTDSVTINLHVKPVAGDVVAGNVTTAEDTSVDFLKEVRVTDTDTTNGTEVIYSVAFEIPAGWVVTAPASGSDWSVSGTGTAADKYTITFTAGTEAEREAVLKGFTIKPPAHNSLDATINLDITTTDTNTTGTDIKTVTKPVKITVTPVAEKVGVDSDGANGTDLTINADHEYKTPGYEDEWFTLGIEGTFELDAAWTNEDSDEFTFAQFTPELVAGTGDVGQTDAQGSIFRYKDTGGNWHEFVYVGEPIRIPKEFLNSLEFKAVENFSGTFTIKVEAVTVDFDDDNEPEPTVTWDPNNPNAIFDLAAQQNASVIVSGSASLTNVEIRGVADDIALSLNGFARGKEDQPIDLDINALSSDKSEEITIVINDIPVGATITYINSDGTPGTFTAQIGNTTLELKDFNGAGAANQPRFPLTYQAPDNVSGNFTLNVTAQSEEKALNGDDSAVYTLPVNIFVEGVADDAEVNLNLGSDPVDNPKIPTFEEKTLDTDGGHIKLTDLVTSVTTPDTDGSEVVTVRISGLPEDFKLTGATLLQAGTGADRIWTVAKSNLGSVKIETPNNFSGEVTFQVAGVTTETGVAGGDSKTMSSTDVTFVVTPSPEAITTTSAVLVEDENDITSLNFDIVHQNGDTDETLGSVFVEKSQLDTAGFTLYIGETELSAAGLGSKTIDDKDYYILSAEQAKTLAAKGAEHKDGAIGSFDFKYEVTDGHYGAVVSGDPVTVVKDGNFTLTATPVTDTVYTVIYAISGTLGTTVSSNKYTDDDAEPDTVVLTAADTVTVNMKVTSLDNDGSEHVIRVLIEGVPVGVTVEGAEQIDGNTWVLIYEGAAAQSITAAGIDIPVIFIVGPKVSGQNSEAAAKIKMTVQSKDRGKDPDSNTATEQDSVNWHLKVDYPAGDGREPLVVNEWVYKDVGVSEDTPFELSDILSGTMAEETSVYPNTLTVTLSDVPEGTVIAGMTMTSQQMFDELGNSLGFKDVWTASTTVPAGSNGQAELDALLKSIEITSPLDKNDNNSQGEFTFNASLSTSVAGGDSQVSEIPKADMVIPVAPVTDEAIITVAASNVAEGSDSIPVTITVAKGVDGAFGEIVDGKAYVQVSNADGVLTLADGTALAIEEIDGENYYVVQVGKDGGTAGLKYTPNTGVILQPGDVTFTVKVTTQEQAPTGSTDIPAPVTTTESVTSTIEIVNNGVTVESTLVTGDEADSSGESNAIELTGAGGLKVDLIDTDGSEAINVIMLAGLPNGFLVYVGTSAGDATQATLTNNAGGDGTTNTWILSEGVLPGYVAILPPAYWSGTLKDLKLIVESGEVDLSDKLTESTAIANVVIDAKADGLVINPTRAFGKEGDVIALNLNAAMNDPDPATSTQPDDSTETTSLILTGLGEHAEFFIKGVHLDTSESTGRTVTYDVSNQSYTITGLSQDDLNALGFKQAKSALVDQDLDKSGLQIGVEAWTVESSNADSTKVTSEKATIDLNISNQLAGTGDDTLIWTGQAINGRGGEDTIQLRFGESLSGTQLSDQLKNIEVIDMQGSGANTITGLTVADVIGMTDSDNVLKIFGDSEDEITLGKEWTKVADGNDDDGNYTSYTGVNNTELKVYEVPTTMIE</sequence>
<feature type="compositionally biased region" description="Low complexity" evidence="1">
    <location>
        <begin position="2501"/>
        <end position="2511"/>
    </location>
</feature>
<feature type="domain" description="LapA adhesin" evidence="3">
    <location>
        <begin position="1069"/>
        <end position="1169"/>
    </location>
</feature>
<comment type="caution">
    <text evidence="4">The sequence shown here is derived from an EMBL/GenBank/DDBJ whole genome shotgun (WGS) entry which is preliminary data.</text>
</comment>
<keyword evidence="5" id="KW-1185">Reference proteome</keyword>
<evidence type="ECO:0000256" key="1">
    <source>
        <dbReference type="SAM" id="MobiDB-lite"/>
    </source>
</evidence>